<feature type="region of interest" description="Disordered" evidence="1">
    <location>
        <begin position="24"/>
        <end position="48"/>
    </location>
</feature>
<accession>A0ABU1NAG4</accession>
<evidence type="ECO:0000256" key="1">
    <source>
        <dbReference type="SAM" id="MobiDB-lite"/>
    </source>
</evidence>
<keyword evidence="2" id="KW-0732">Signal</keyword>
<name>A0ABU1NAG4_9BURK</name>
<reference evidence="3 4" key="1">
    <citation type="submission" date="2023-07" db="EMBL/GenBank/DDBJ databases">
        <title>Sorghum-associated microbial communities from plants grown in Nebraska, USA.</title>
        <authorList>
            <person name="Schachtman D."/>
        </authorList>
    </citation>
    <scope>NUCLEOTIDE SEQUENCE [LARGE SCALE GENOMIC DNA]</scope>
    <source>
        <strain evidence="3 4">DS1781</strain>
    </source>
</reference>
<feature type="signal peptide" evidence="2">
    <location>
        <begin position="1"/>
        <end position="22"/>
    </location>
</feature>
<dbReference type="EMBL" id="JAVDRF010000002">
    <property type="protein sequence ID" value="MDR6535434.1"/>
    <property type="molecule type" value="Genomic_DNA"/>
</dbReference>
<dbReference type="SUPFAM" id="SSF89872">
    <property type="entry name" value="Inhibitor of vertebrate lysozyme, Ivy"/>
    <property type="match status" value="1"/>
</dbReference>
<proteinExistence type="predicted"/>
<dbReference type="RefSeq" id="WP_309899511.1">
    <property type="nucleotide sequence ID" value="NZ_JAVDRF010000002.1"/>
</dbReference>
<comment type="caution">
    <text evidence="3">The sequence shown here is derived from an EMBL/GenBank/DDBJ whole genome shotgun (WGS) entry which is preliminary data.</text>
</comment>
<dbReference type="Proteomes" id="UP001184230">
    <property type="component" value="Unassembled WGS sequence"/>
</dbReference>
<sequence length="160" mass="17834">MRSLRRLLLVGAWGVLASTGWAREPSEPAAPGHTGSDQAEPQRPAARKDPAALIADQRFRRNWRLLLGAHASEPWLGEMNGPARAPRWVNTSSGRFVLHAFCQPHGCHDNNVVLLYNPYDGRIHGLVHRAGGAMLIGNPPPEVALDLQRLWLKEWRPQPR</sequence>
<organism evidence="3 4">
    <name type="scientific">Variovorax soli</name>
    <dbReference type="NCBI Taxonomy" id="376815"/>
    <lineage>
        <taxon>Bacteria</taxon>
        <taxon>Pseudomonadati</taxon>
        <taxon>Pseudomonadota</taxon>
        <taxon>Betaproteobacteria</taxon>
        <taxon>Burkholderiales</taxon>
        <taxon>Comamonadaceae</taxon>
        <taxon>Variovorax</taxon>
    </lineage>
</organism>
<dbReference type="Gene3D" id="3.40.1420.10">
    <property type="entry name" value="Inhibitor of vertebrate lysozyme"/>
    <property type="match status" value="1"/>
</dbReference>
<protein>
    <recommendedName>
        <fullName evidence="5">Inhibitor of vertebrate lysozyme (Ivy)</fullName>
    </recommendedName>
</protein>
<keyword evidence="4" id="KW-1185">Reference proteome</keyword>
<dbReference type="InterPro" id="IPR036501">
    <property type="entry name" value="Inhibitor_vert_lysozyme_sf"/>
</dbReference>
<gene>
    <name evidence="3" type="ORF">J2739_001194</name>
</gene>
<evidence type="ECO:0000256" key="2">
    <source>
        <dbReference type="SAM" id="SignalP"/>
    </source>
</evidence>
<feature type="chain" id="PRO_5046589144" description="Inhibitor of vertebrate lysozyme (Ivy)" evidence="2">
    <location>
        <begin position="23"/>
        <end position="160"/>
    </location>
</feature>
<evidence type="ECO:0000313" key="3">
    <source>
        <dbReference type="EMBL" id="MDR6535434.1"/>
    </source>
</evidence>
<evidence type="ECO:0008006" key="5">
    <source>
        <dbReference type="Google" id="ProtNLM"/>
    </source>
</evidence>
<evidence type="ECO:0000313" key="4">
    <source>
        <dbReference type="Proteomes" id="UP001184230"/>
    </source>
</evidence>